<dbReference type="InterPro" id="IPR036380">
    <property type="entry name" value="Isochorismatase-like_sf"/>
</dbReference>
<dbReference type="Proteomes" id="UP000246702">
    <property type="component" value="Unassembled WGS sequence"/>
</dbReference>
<feature type="domain" description="Isochorismatase-like" evidence="3">
    <location>
        <begin position="74"/>
        <end position="228"/>
    </location>
</feature>
<dbReference type="GO" id="GO:0016787">
    <property type="term" value="F:hydrolase activity"/>
    <property type="evidence" value="ECO:0007669"/>
    <property type="project" value="UniProtKB-KW"/>
</dbReference>
<dbReference type="PANTHER" id="PTHR43540:SF1">
    <property type="entry name" value="ISOCHORISMATASE HYDROLASE"/>
    <property type="match status" value="1"/>
</dbReference>
<name>A0A317WTC4_9EURO</name>
<dbReference type="InterPro" id="IPR000868">
    <property type="entry name" value="Isochorismatase-like_dom"/>
</dbReference>
<keyword evidence="2 4" id="KW-0378">Hydrolase</keyword>
<evidence type="ECO:0000313" key="5">
    <source>
        <dbReference type="Proteomes" id="UP000246702"/>
    </source>
</evidence>
<gene>
    <name evidence="4" type="ORF">BO94DRAFT_490697</name>
</gene>
<dbReference type="Gene3D" id="3.40.50.850">
    <property type="entry name" value="Isochorismatase-like"/>
    <property type="match status" value="1"/>
</dbReference>
<protein>
    <submittedName>
        <fullName evidence="4">Cysteine hydrolase family protein</fullName>
    </submittedName>
</protein>
<evidence type="ECO:0000256" key="2">
    <source>
        <dbReference type="ARBA" id="ARBA00022801"/>
    </source>
</evidence>
<comment type="similarity">
    <text evidence="1">Belongs to the isochorismatase family.</text>
</comment>
<dbReference type="PANTHER" id="PTHR43540">
    <property type="entry name" value="PEROXYUREIDOACRYLATE/UREIDOACRYLATE AMIDOHYDROLASE-RELATED"/>
    <property type="match status" value="1"/>
</dbReference>
<reference evidence="4 5" key="1">
    <citation type="submission" date="2016-12" db="EMBL/GenBank/DDBJ databases">
        <title>The genomes of Aspergillus section Nigri reveals drivers in fungal speciation.</title>
        <authorList>
            <consortium name="DOE Joint Genome Institute"/>
            <person name="Vesth T.C."/>
            <person name="Nybo J."/>
            <person name="Theobald S."/>
            <person name="Brandl J."/>
            <person name="Frisvad J.C."/>
            <person name="Nielsen K.F."/>
            <person name="Lyhne E.K."/>
            <person name="Kogle M.E."/>
            <person name="Kuo A."/>
            <person name="Riley R."/>
            <person name="Clum A."/>
            <person name="Nolan M."/>
            <person name="Lipzen A."/>
            <person name="Salamov A."/>
            <person name="Henrissat B."/>
            <person name="Wiebenga A."/>
            <person name="De Vries R.P."/>
            <person name="Grigoriev I.V."/>
            <person name="Mortensen U.H."/>
            <person name="Andersen M.R."/>
            <person name="Baker S.E."/>
        </authorList>
    </citation>
    <scope>NUCLEOTIDE SEQUENCE [LARGE SCALE GENOMIC DNA]</scope>
    <source>
        <strain evidence="4 5">CBS 115572</strain>
    </source>
</reference>
<evidence type="ECO:0000256" key="1">
    <source>
        <dbReference type="ARBA" id="ARBA00006336"/>
    </source>
</evidence>
<dbReference type="Pfam" id="PF00857">
    <property type="entry name" value="Isochorismatase"/>
    <property type="match status" value="1"/>
</dbReference>
<evidence type="ECO:0000313" key="4">
    <source>
        <dbReference type="EMBL" id="PWY89606.1"/>
    </source>
</evidence>
<dbReference type="OrthoDB" id="1739143at2759"/>
<sequence length="272" mass="29427">MRDGRRYINTSERLELSLGSSYYSAFEASLSTMLKSLACLALLATGALTTSPGYSFNITPTVTNSSFSFGQHYAVLNLDLIDDLVAMVNTTKVGEIWINNVATWIDTVHKQTPPPLSIFSRIYYSNIQRPEIGDSPFGSAVAALGNITASSPGSQLYPAFKPLDNWDVVVHKARYYAGAGNPLEEILSSQRIDTVILSGIRTSGVVLSTALRLLDLNYNVYVIANNTIESPSTYAPSIQKIILEGILPNLPVNIITIEQAVSALNSSGPAVY</sequence>
<dbReference type="AlphaFoldDB" id="A0A317WTC4"/>
<comment type="caution">
    <text evidence="4">The sequence shown here is derived from an EMBL/GenBank/DDBJ whole genome shotgun (WGS) entry which is preliminary data.</text>
</comment>
<proteinExistence type="inferred from homology"/>
<keyword evidence="5" id="KW-1185">Reference proteome</keyword>
<accession>A0A317WTC4</accession>
<evidence type="ECO:0000259" key="3">
    <source>
        <dbReference type="Pfam" id="PF00857"/>
    </source>
</evidence>
<organism evidence="4 5">
    <name type="scientific">Aspergillus sclerotioniger CBS 115572</name>
    <dbReference type="NCBI Taxonomy" id="1450535"/>
    <lineage>
        <taxon>Eukaryota</taxon>
        <taxon>Fungi</taxon>
        <taxon>Dikarya</taxon>
        <taxon>Ascomycota</taxon>
        <taxon>Pezizomycotina</taxon>
        <taxon>Eurotiomycetes</taxon>
        <taxon>Eurotiomycetidae</taxon>
        <taxon>Eurotiales</taxon>
        <taxon>Aspergillaceae</taxon>
        <taxon>Aspergillus</taxon>
        <taxon>Aspergillus subgen. Circumdati</taxon>
    </lineage>
</organism>
<dbReference type="GeneID" id="37111271"/>
<dbReference type="RefSeq" id="XP_025468517.1">
    <property type="nucleotide sequence ID" value="XM_025609128.1"/>
</dbReference>
<dbReference type="EMBL" id="MSFK01000011">
    <property type="protein sequence ID" value="PWY89606.1"/>
    <property type="molecule type" value="Genomic_DNA"/>
</dbReference>
<dbReference type="SUPFAM" id="SSF52499">
    <property type="entry name" value="Isochorismatase-like hydrolases"/>
    <property type="match status" value="1"/>
</dbReference>
<dbReference type="InterPro" id="IPR050272">
    <property type="entry name" value="Isochorismatase-like_hydrls"/>
</dbReference>